<feature type="transmembrane region" description="Helical" evidence="7">
    <location>
        <begin position="32"/>
        <end position="50"/>
    </location>
</feature>
<gene>
    <name evidence="9" type="ORF">CBER1_04296</name>
</gene>
<feature type="transmembrane region" description="Helical" evidence="7">
    <location>
        <begin position="62"/>
        <end position="81"/>
    </location>
</feature>
<dbReference type="PANTHER" id="PTHR31595">
    <property type="entry name" value="LONG-CHAIN-ALCOHOL O-FATTY-ACYLTRANSFERASE 3-RELATED"/>
    <property type="match status" value="1"/>
</dbReference>
<name>A0A2S6C677_9PEZI</name>
<comment type="similarity">
    <text evidence="2">Belongs to the wax synthase family.</text>
</comment>
<evidence type="ECO:0000259" key="8">
    <source>
        <dbReference type="Pfam" id="PF13813"/>
    </source>
</evidence>
<evidence type="ECO:0000256" key="5">
    <source>
        <dbReference type="ARBA" id="ARBA00022989"/>
    </source>
</evidence>
<feature type="transmembrane region" description="Helical" evidence="7">
    <location>
        <begin position="408"/>
        <end position="424"/>
    </location>
</feature>
<reference evidence="10" key="1">
    <citation type="journal article" date="2017" name="bioRxiv">
        <title>Conservation of a gene cluster reveals novel cercosporin biosynthetic mechanisms and extends production to the genus Colletotrichum.</title>
        <authorList>
            <person name="de Jonge R."/>
            <person name="Ebert M.K."/>
            <person name="Huitt-Roehl C.R."/>
            <person name="Pal P."/>
            <person name="Suttle J.C."/>
            <person name="Spanner R.E."/>
            <person name="Neubauer J.D."/>
            <person name="Jurick W.M.II."/>
            <person name="Stott K.A."/>
            <person name="Secor G.A."/>
            <person name="Thomma B.P.H.J."/>
            <person name="Van de Peer Y."/>
            <person name="Townsend C.A."/>
            <person name="Bolton M.D."/>
        </authorList>
    </citation>
    <scope>NUCLEOTIDE SEQUENCE [LARGE SCALE GENOMIC DNA]</scope>
    <source>
        <strain evidence="10">CBS538.71</strain>
    </source>
</reference>
<keyword evidence="4 7" id="KW-0812">Transmembrane</keyword>
<keyword evidence="10" id="KW-1185">Reference proteome</keyword>
<keyword evidence="5 7" id="KW-1133">Transmembrane helix</keyword>
<dbReference type="PANTHER" id="PTHR31595:SF67">
    <property type="entry name" value="WAX SYNTHASE DOMAIN-CONTAINING PROTEIN"/>
    <property type="match status" value="1"/>
</dbReference>
<evidence type="ECO:0000256" key="4">
    <source>
        <dbReference type="ARBA" id="ARBA00022692"/>
    </source>
</evidence>
<feature type="domain" description="Wax synthase" evidence="8">
    <location>
        <begin position="356"/>
        <end position="444"/>
    </location>
</feature>
<feature type="transmembrane region" description="Helical" evidence="7">
    <location>
        <begin position="475"/>
        <end position="493"/>
    </location>
</feature>
<dbReference type="OrthoDB" id="2796277at2759"/>
<feature type="transmembrane region" description="Helical" evidence="7">
    <location>
        <begin position="87"/>
        <end position="108"/>
    </location>
</feature>
<dbReference type="STRING" id="357750.A0A2S6C677"/>
<evidence type="ECO:0000313" key="10">
    <source>
        <dbReference type="Proteomes" id="UP000237631"/>
    </source>
</evidence>
<dbReference type="EMBL" id="PNEN01000545">
    <property type="protein sequence ID" value="PPJ55237.1"/>
    <property type="molecule type" value="Genomic_DNA"/>
</dbReference>
<evidence type="ECO:0000256" key="2">
    <source>
        <dbReference type="ARBA" id="ARBA00007282"/>
    </source>
</evidence>
<evidence type="ECO:0000313" key="9">
    <source>
        <dbReference type="EMBL" id="PPJ55237.1"/>
    </source>
</evidence>
<dbReference type="InterPro" id="IPR044851">
    <property type="entry name" value="Wax_synthase"/>
</dbReference>
<dbReference type="Pfam" id="PF13813">
    <property type="entry name" value="MBOAT_2"/>
    <property type="match status" value="1"/>
</dbReference>
<feature type="transmembrane region" description="Helical" evidence="7">
    <location>
        <begin position="314"/>
        <end position="340"/>
    </location>
</feature>
<evidence type="ECO:0000256" key="7">
    <source>
        <dbReference type="SAM" id="Phobius"/>
    </source>
</evidence>
<keyword evidence="3" id="KW-0808">Transferase</keyword>
<comment type="caution">
    <text evidence="9">The sequence shown here is derived from an EMBL/GenBank/DDBJ whole genome shotgun (WGS) entry which is preliminary data.</text>
</comment>
<dbReference type="GO" id="GO:0006629">
    <property type="term" value="P:lipid metabolic process"/>
    <property type="evidence" value="ECO:0007669"/>
    <property type="project" value="InterPro"/>
</dbReference>
<evidence type="ECO:0000256" key="3">
    <source>
        <dbReference type="ARBA" id="ARBA00022679"/>
    </source>
</evidence>
<sequence>MLPPGLETPRQVKVHYTTVYNDLISSGAAQPFLYPQATFGFAIILIYLLIDHRRRPILQHIRLPLFGLLVAFSIWNILNVRARSAPAAYGVGLISSWGTMWTAAVMAWNDCQTDFRRLERADQGALKKVMKDSDISKSASGSASAKGETERRVAMLELSEKKATQGPANRTGPIFWQAYPERPFLERLDWVADVFCSFRGVGWGFETSGIPKLPKHIEFELEGHEDATGDIQRASKDDEISPPTTSYTGLIRFSSRQALLRFFLPRLFLGAATLDIVKTLMHHDPYFWGYTDTTTSPAWLFGIQSPIILRSVRLFLSFVGISVALNTIFLLGPLFFVYILSSKRIGLRGAPFTNPPTYFGSISLVLNKGLAGFWSSYWHQTFRYAFQAPATRLLSFLQVEARSQKGRLIGLWLAFALSGLLHASGSTTQLGDTRPIRGPFAFFLSQALGITLQTFFTQRAQQPLLSHLPRPMRQFGNLSFVIVWMYFTAPLLVDDFAKGGVWLYEPLIISPLRLLGWGQPDDREDWILWKDLVRWRTGIGWWDTGLAF</sequence>
<organism evidence="9 10">
    <name type="scientific">Cercospora berteroae</name>
    <dbReference type="NCBI Taxonomy" id="357750"/>
    <lineage>
        <taxon>Eukaryota</taxon>
        <taxon>Fungi</taxon>
        <taxon>Dikarya</taxon>
        <taxon>Ascomycota</taxon>
        <taxon>Pezizomycotina</taxon>
        <taxon>Dothideomycetes</taxon>
        <taxon>Dothideomycetidae</taxon>
        <taxon>Mycosphaerellales</taxon>
        <taxon>Mycosphaerellaceae</taxon>
        <taxon>Cercospora</taxon>
    </lineage>
</organism>
<dbReference type="GO" id="GO:0008374">
    <property type="term" value="F:O-acyltransferase activity"/>
    <property type="evidence" value="ECO:0007669"/>
    <property type="project" value="InterPro"/>
</dbReference>
<dbReference type="GO" id="GO:0016020">
    <property type="term" value="C:membrane"/>
    <property type="evidence" value="ECO:0007669"/>
    <property type="project" value="UniProtKB-SubCell"/>
</dbReference>
<dbReference type="AlphaFoldDB" id="A0A2S6C677"/>
<keyword evidence="6 7" id="KW-0472">Membrane</keyword>
<accession>A0A2S6C677</accession>
<dbReference type="InterPro" id="IPR032805">
    <property type="entry name" value="Wax_synthase_dom"/>
</dbReference>
<proteinExistence type="inferred from homology"/>
<evidence type="ECO:0000256" key="1">
    <source>
        <dbReference type="ARBA" id="ARBA00004141"/>
    </source>
</evidence>
<dbReference type="Proteomes" id="UP000237631">
    <property type="component" value="Unassembled WGS sequence"/>
</dbReference>
<comment type="subcellular location">
    <subcellularLocation>
        <location evidence="1">Membrane</location>
        <topology evidence="1">Multi-pass membrane protein</topology>
    </subcellularLocation>
</comment>
<feature type="transmembrane region" description="Helical" evidence="7">
    <location>
        <begin position="436"/>
        <end position="455"/>
    </location>
</feature>
<protein>
    <recommendedName>
        <fullName evidence="8">Wax synthase domain-containing protein</fullName>
    </recommendedName>
</protein>
<evidence type="ECO:0000256" key="6">
    <source>
        <dbReference type="ARBA" id="ARBA00023136"/>
    </source>
</evidence>